<evidence type="ECO:0000256" key="1">
    <source>
        <dbReference type="SAM" id="MobiDB-lite"/>
    </source>
</evidence>
<evidence type="ECO:0000313" key="2">
    <source>
        <dbReference type="EMBL" id="KPP79659.1"/>
    </source>
</evidence>
<dbReference type="EMBL" id="JARO02000154">
    <property type="protein sequence ID" value="KPP79659.1"/>
    <property type="molecule type" value="Genomic_DNA"/>
</dbReference>
<proteinExistence type="predicted"/>
<organism evidence="2 3">
    <name type="scientific">Scleropages formosus</name>
    <name type="common">Asian bonytongue</name>
    <name type="synonym">Osteoglossum formosum</name>
    <dbReference type="NCBI Taxonomy" id="113540"/>
    <lineage>
        <taxon>Eukaryota</taxon>
        <taxon>Metazoa</taxon>
        <taxon>Chordata</taxon>
        <taxon>Craniata</taxon>
        <taxon>Vertebrata</taxon>
        <taxon>Euteleostomi</taxon>
        <taxon>Actinopterygii</taxon>
        <taxon>Neopterygii</taxon>
        <taxon>Teleostei</taxon>
        <taxon>Osteoglossocephala</taxon>
        <taxon>Osteoglossomorpha</taxon>
        <taxon>Osteoglossiformes</taxon>
        <taxon>Osteoglossidae</taxon>
        <taxon>Scleropages</taxon>
    </lineage>
</organism>
<dbReference type="InterPro" id="IPR037643">
    <property type="entry name" value="HHLA1"/>
</dbReference>
<dbReference type="Proteomes" id="UP000034805">
    <property type="component" value="Unassembled WGS sequence"/>
</dbReference>
<reference evidence="2 3" key="1">
    <citation type="submission" date="2015-08" db="EMBL/GenBank/DDBJ databases">
        <title>The genome of the Asian arowana (Scleropages formosus).</title>
        <authorList>
            <person name="Tan M.H."/>
            <person name="Gan H.M."/>
            <person name="Croft L.J."/>
            <person name="Austin C.M."/>
        </authorList>
    </citation>
    <scope>NUCLEOTIDE SEQUENCE [LARGE SCALE GENOMIC DNA]</scope>
    <source>
        <strain evidence="2">Aro1</strain>
    </source>
</reference>
<feature type="compositionally biased region" description="Polar residues" evidence="1">
    <location>
        <begin position="127"/>
        <end position="158"/>
    </location>
</feature>
<feature type="region of interest" description="Disordered" evidence="1">
    <location>
        <begin position="110"/>
        <end position="158"/>
    </location>
</feature>
<evidence type="ECO:0000313" key="3">
    <source>
        <dbReference type="Proteomes" id="UP000034805"/>
    </source>
</evidence>
<protein>
    <submittedName>
        <fullName evidence="2">HERV-H LTR-associating protein 1-like</fullName>
    </submittedName>
</protein>
<sequence>MELCEPKLKGLLSDTVQYECSQQLFSLLSVTSHSSLALHKLTILVYNNFTAILLDVMGNSTSYLHEIFKSSSILSDRELLPLWETESAKPLFNQTITASVHREWYRLPTSSSTSWLPKPSVVETTRVPPTSGSNPADSTTSRPSTTERGTVGSSSTASRTVSLAASAESILKDAGCPWKRLVFAGTGAEIARPTAATATGALSTTISEPKLQPCVLELCKFFSQCLCRGYAKAGTVR</sequence>
<name>A0A0P7V002_SCLFO</name>
<dbReference type="AlphaFoldDB" id="A0A0P7V002"/>
<accession>A0A0P7V002</accession>
<dbReference type="PANTHER" id="PTHR15299">
    <property type="entry name" value="HERV-H LTR-ASSOCIATING PROTEIN 1"/>
    <property type="match status" value="1"/>
</dbReference>
<dbReference type="PANTHER" id="PTHR15299:SF3">
    <property type="entry name" value="HERV-H LTR-ASSOCIATING PROTEIN 1"/>
    <property type="match status" value="1"/>
</dbReference>
<gene>
    <name evidence="2" type="ORF">Z043_100741</name>
</gene>
<comment type="caution">
    <text evidence="2">The sequence shown here is derived from an EMBL/GenBank/DDBJ whole genome shotgun (WGS) entry which is preliminary data.</text>
</comment>